<dbReference type="InterPro" id="IPR039794">
    <property type="entry name" value="Gtb1-like"/>
</dbReference>
<dbReference type="Proteomes" id="UP000621168">
    <property type="component" value="Unassembled WGS sequence"/>
</dbReference>
<proteinExistence type="predicted"/>
<dbReference type="PROSITE" id="PS51912">
    <property type="entry name" value="DMAP1_BIND"/>
    <property type="match status" value="1"/>
</dbReference>
<dbReference type="InterPro" id="IPR009011">
    <property type="entry name" value="Man6P_isomerase_rcpt-bd_dom_sf"/>
</dbReference>
<dbReference type="EMBL" id="WBMX01005681">
    <property type="protein sequence ID" value="NXC19958.1"/>
    <property type="molecule type" value="Genomic_DNA"/>
</dbReference>
<dbReference type="InterPro" id="IPR012913">
    <property type="entry name" value="OS9-like_dom"/>
</dbReference>
<comment type="caution">
    <text evidence="2">The sequence shown here is derived from an EMBL/GenBank/DDBJ whole genome shotgun (WGS) entry which is preliminary data.</text>
</comment>
<dbReference type="GO" id="GO:0005794">
    <property type="term" value="C:Golgi apparatus"/>
    <property type="evidence" value="ECO:0007669"/>
    <property type="project" value="TreeGrafter"/>
</dbReference>
<accession>A0A851LMZ5</accession>
<dbReference type="SUPFAM" id="SSF50911">
    <property type="entry name" value="Mannose 6-phosphate receptor domain"/>
    <property type="match status" value="1"/>
</dbReference>
<evidence type="ECO:0000313" key="2">
    <source>
        <dbReference type="EMBL" id="NXC19958.1"/>
    </source>
</evidence>
<dbReference type="AlphaFoldDB" id="A0A851LMZ5"/>
<dbReference type="Pfam" id="PF07915">
    <property type="entry name" value="PRKCSH"/>
    <property type="match status" value="1"/>
</dbReference>
<feature type="domain" description="DMAP1-binding" evidence="1">
    <location>
        <begin position="122"/>
        <end position="221"/>
    </location>
</feature>
<organism evidence="2 3">
    <name type="scientific">Corythaeola cristata</name>
    <name type="common">Great blue turaco</name>
    <dbReference type="NCBI Taxonomy" id="103954"/>
    <lineage>
        <taxon>Eukaryota</taxon>
        <taxon>Metazoa</taxon>
        <taxon>Chordata</taxon>
        <taxon>Craniata</taxon>
        <taxon>Vertebrata</taxon>
        <taxon>Euteleostomi</taxon>
        <taxon>Archelosauria</taxon>
        <taxon>Archosauria</taxon>
        <taxon>Dinosauria</taxon>
        <taxon>Saurischia</taxon>
        <taxon>Theropoda</taxon>
        <taxon>Coelurosauria</taxon>
        <taxon>Aves</taxon>
        <taxon>Neognathae</taxon>
        <taxon>Neoaves</taxon>
        <taxon>Otidimorphae</taxon>
        <taxon>Musophagiformes</taxon>
        <taxon>Musophagidae</taxon>
        <taxon>Corythaeola</taxon>
    </lineage>
</organism>
<gene>
    <name evidence="2" type="primary">Gnptg</name>
    <name evidence="2" type="ORF">CORCRI_R01958</name>
</gene>
<evidence type="ECO:0000313" key="3">
    <source>
        <dbReference type="Proteomes" id="UP000621168"/>
    </source>
</evidence>
<keyword evidence="2" id="KW-0808">Transferase</keyword>
<feature type="non-terminal residue" evidence="2">
    <location>
        <position position="221"/>
    </location>
</feature>
<name>A0A851LMZ5_CORCR</name>
<dbReference type="PANTHER" id="PTHR12630">
    <property type="entry name" value="N-LINKED OLIGOSACCHARIDE PROCESSING"/>
    <property type="match status" value="1"/>
</dbReference>
<evidence type="ECO:0000259" key="1">
    <source>
        <dbReference type="PROSITE" id="PS51912"/>
    </source>
</evidence>
<dbReference type="GO" id="GO:0016740">
    <property type="term" value="F:transferase activity"/>
    <property type="evidence" value="ECO:0007669"/>
    <property type="project" value="UniProtKB-KW"/>
</dbReference>
<feature type="non-terminal residue" evidence="2">
    <location>
        <position position="1"/>
    </location>
</feature>
<protein>
    <submittedName>
        <fullName evidence="2">GNPTG phosphotransferase</fullName>
    </submittedName>
</protein>
<dbReference type="PANTHER" id="PTHR12630:SF6">
    <property type="entry name" value="N-ACETYLGLUCOSAMINE-1-PHOSPHOTRANSFERASE SUBUNIT GAMMA"/>
    <property type="match status" value="1"/>
</dbReference>
<keyword evidence="3" id="KW-1185">Reference proteome</keyword>
<reference evidence="2" key="1">
    <citation type="submission" date="2019-09" db="EMBL/GenBank/DDBJ databases">
        <title>Bird 10,000 Genomes (B10K) Project - Family phase.</title>
        <authorList>
            <person name="Zhang G."/>
        </authorList>
    </citation>
    <scope>NUCLEOTIDE SEQUENCE</scope>
    <source>
        <strain evidence="2">B10K-CU-031-40</strain>
    </source>
</reference>
<dbReference type="Gene3D" id="2.70.130.10">
    <property type="entry name" value="Mannose-6-phosphate receptor binding domain"/>
    <property type="match status" value="1"/>
</dbReference>
<dbReference type="OrthoDB" id="28322at2759"/>
<dbReference type="InterPro" id="IPR010506">
    <property type="entry name" value="DMAP1-bd"/>
</dbReference>
<sequence length="221" mass="25880">LNNPFVPQANRLQPKVAPSATAGPAHLFRLAGKCFSFVESTYKYEFCPFHNVTQHEQTFRWNAYSGILGIWHEWEIENNTFVGMWMREGDSCETKSRQTKEHLTNARQCCSFFTWFNFHFSVYPTLTEALQRKWDEAEQLLFDELITDQGYRKILKEIFEEAGLLKATEEKEIEKQNKKISLEFETVEKCSKEYKQLSKEINKLKDLLSQHGIAYKGNSGE</sequence>